<dbReference type="PROSITE" id="PS50003">
    <property type="entry name" value="PH_DOMAIN"/>
    <property type="match status" value="1"/>
</dbReference>
<dbReference type="SMART" id="SM00233">
    <property type="entry name" value="PH"/>
    <property type="match status" value="1"/>
</dbReference>
<sequence>MCKHEKKCNVNTIGEDLFTSNARMSRRRISVKELGQVDCQGWLYRKKEGKAFLGIKWKKYWFVLKKTSLYWYTSQMAEKAVGYISLADFTIEQAVECKRKHAMKACNPKIMTFYFAAESSNDMNSFPPPSPSPSTCDAGDSGSSLFSAVAPQNSASANHSQSWLEISTCSSPEVCSSQDPFEYPPQTGDETCRVEGSQSPLSSQDTPVIMLTGDLHKEEVSSLSPAKEADLLTIEQVLAESNQSAARYRQWKEANVVLLQEIFNRHNPQGASPEQPATTAQETFYSETSV</sequence>
<dbReference type="Pfam" id="PF00169">
    <property type="entry name" value="PH"/>
    <property type="match status" value="1"/>
</dbReference>
<feature type="compositionally biased region" description="Polar residues" evidence="1">
    <location>
        <begin position="196"/>
        <end position="205"/>
    </location>
</feature>
<proteinExistence type="predicted"/>
<evidence type="ECO:0000313" key="4">
    <source>
        <dbReference type="Proteomes" id="UP000824540"/>
    </source>
</evidence>
<evidence type="ECO:0000313" key="3">
    <source>
        <dbReference type="EMBL" id="KAG9347378.1"/>
    </source>
</evidence>
<dbReference type="Gene3D" id="2.30.29.30">
    <property type="entry name" value="Pleckstrin-homology domain (PH domain)/Phosphotyrosine-binding domain (PTB)"/>
    <property type="match status" value="1"/>
</dbReference>
<name>A0A8T2PCZ9_9TELE</name>
<gene>
    <name evidence="3" type="ORF">JZ751_004945</name>
</gene>
<feature type="domain" description="PH" evidence="2">
    <location>
        <begin position="36"/>
        <end position="126"/>
    </location>
</feature>
<feature type="region of interest" description="Disordered" evidence="1">
    <location>
        <begin position="186"/>
        <end position="205"/>
    </location>
</feature>
<comment type="caution">
    <text evidence="3">The sequence shown here is derived from an EMBL/GenBank/DDBJ whole genome shotgun (WGS) entry which is preliminary data.</text>
</comment>
<dbReference type="SUPFAM" id="SSF50729">
    <property type="entry name" value="PH domain-like"/>
    <property type="match status" value="1"/>
</dbReference>
<dbReference type="InterPro" id="IPR051566">
    <property type="entry name" value="CNKSR"/>
</dbReference>
<protein>
    <recommendedName>
        <fullName evidence="2">PH domain-containing protein</fullName>
    </recommendedName>
</protein>
<reference evidence="3" key="1">
    <citation type="thesis" date="2021" institute="BYU ScholarsArchive" country="Provo, UT, USA">
        <title>Applications of and Algorithms for Genome Assembly and Genomic Analyses with an Emphasis on Marine Teleosts.</title>
        <authorList>
            <person name="Pickett B.D."/>
        </authorList>
    </citation>
    <scope>NUCLEOTIDE SEQUENCE</scope>
    <source>
        <strain evidence="3">HI-2016</strain>
    </source>
</reference>
<feature type="region of interest" description="Disordered" evidence="1">
    <location>
        <begin position="266"/>
        <end position="290"/>
    </location>
</feature>
<dbReference type="AlphaFoldDB" id="A0A8T2PCZ9"/>
<dbReference type="PANTHER" id="PTHR12844">
    <property type="entry name" value="CONNECTOR ENCHANCER OF KINASE SUPPRESSOR OF RAS"/>
    <property type="match status" value="1"/>
</dbReference>
<dbReference type="InterPro" id="IPR011993">
    <property type="entry name" value="PH-like_dom_sf"/>
</dbReference>
<dbReference type="EMBL" id="JAFBMS010000013">
    <property type="protein sequence ID" value="KAG9347378.1"/>
    <property type="molecule type" value="Genomic_DNA"/>
</dbReference>
<organism evidence="3 4">
    <name type="scientific">Albula glossodonta</name>
    <name type="common">roundjaw bonefish</name>
    <dbReference type="NCBI Taxonomy" id="121402"/>
    <lineage>
        <taxon>Eukaryota</taxon>
        <taxon>Metazoa</taxon>
        <taxon>Chordata</taxon>
        <taxon>Craniata</taxon>
        <taxon>Vertebrata</taxon>
        <taxon>Euteleostomi</taxon>
        <taxon>Actinopterygii</taxon>
        <taxon>Neopterygii</taxon>
        <taxon>Teleostei</taxon>
        <taxon>Albuliformes</taxon>
        <taxon>Albulidae</taxon>
        <taxon>Albula</taxon>
    </lineage>
</organism>
<dbReference type="OrthoDB" id="74412at2759"/>
<evidence type="ECO:0000256" key="1">
    <source>
        <dbReference type="SAM" id="MobiDB-lite"/>
    </source>
</evidence>
<accession>A0A8T2PCZ9</accession>
<dbReference type="Proteomes" id="UP000824540">
    <property type="component" value="Unassembled WGS sequence"/>
</dbReference>
<evidence type="ECO:0000259" key="2">
    <source>
        <dbReference type="PROSITE" id="PS50003"/>
    </source>
</evidence>
<dbReference type="InterPro" id="IPR001849">
    <property type="entry name" value="PH_domain"/>
</dbReference>
<keyword evidence="4" id="KW-1185">Reference proteome</keyword>
<dbReference type="PANTHER" id="PTHR12844:SF45">
    <property type="entry name" value="CNK3_IPCEF1 FUSION PROTEIN-RELATED"/>
    <property type="match status" value="1"/>
</dbReference>